<proteinExistence type="predicted"/>
<feature type="non-terminal residue" evidence="2">
    <location>
        <position position="105"/>
    </location>
</feature>
<organism evidence="2 3">
    <name type="scientific">Culter alburnus</name>
    <name type="common">Topmouth culter</name>
    <dbReference type="NCBI Taxonomy" id="194366"/>
    <lineage>
        <taxon>Eukaryota</taxon>
        <taxon>Metazoa</taxon>
        <taxon>Chordata</taxon>
        <taxon>Craniata</taxon>
        <taxon>Vertebrata</taxon>
        <taxon>Euteleostomi</taxon>
        <taxon>Actinopterygii</taxon>
        <taxon>Neopterygii</taxon>
        <taxon>Teleostei</taxon>
        <taxon>Ostariophysi</taxon>
        <taxon>Cypriniformes</taxon>
        <taxon>Xenocyprididae</taxon>
        <taxon>Xenocypridinae</taxon>
        <taxon>Culter</taxon>
    </lineage>
</organism>
<comment type="caution">
    <text evidence="2">The sequence shown here is derived from an EMBL/GenBank/DDBJ whole genome shotgun (WGS) entry which is preliminary data.</text>
</comment>
<dbReference type="EMBL" id="JAWDJR010000024">
    <property type="protein sequence ID" value="KAK9952823.1"/>
    <property type="molecule type" value="Genomic_DNA"/>
</dbReference>
<keyword evidence="1" id="KW-0812">Transmembrane</keyword>
<evidence type="ECO:0000256" key="1">
    <source>
        <dbReference type="SAM" id="Phobius"/>
    </source>
</evidence>
<name>A0AAW1YWC2_CULAL</name>
<dbReference type="Proteomes" id="UP001479290">
    <property type="component" value="Unassembled WGS sequence"/>
</dbReference>
<evidence type="ECO:0000313" key="2">
    <source>
        <dbReference type="EMBL" id="KAK9952823.1"/>
    </source>
</evidence>
<evidence type="ECO:0000313" key="3">
    <source>
        <dbReference type="Proteomes" id="UP001479290"/>
    </source>
</evidence>
<accession>A0AAW1YWC2</accession>
<keyword evidence="1" id="KW-0472">Membrane</keyword>
<sequence>MNLSRSFTLQLHVVLLLFSSYIYISKLLLEGVWTLYKALNVVAYTGFCLIETAGGKGCLCVMPVQNTPDISPSPHSPTETEEKLDVSGDVSQTCLFSCWLHTSRS</sequence>
<keyword evidence="1" id="KW-1133">Transmembrane helix</keyword>
<reference evidence="2 3" key="1">
    <citation type="submission" date="2024-05" db="EMBL/GenBank/DDBJ databases">
        <title>A high-quality chromosomal-level genome assembly of Topmouth culter (Culter alburnus).</title>
        <authorList>
            <person name="Zhao H."/>
        </authorList>
    </citation>
    <scope>NUCLEOTIDE SEQUENCE [LARGE SCALE GENOMIC DNA]</scope>
    <source>
        <strain evidence="2">CATC2023</strain>
        <tissue evidence="2">Muscle</tissue>
    </source>
</reference>
<feature type="transmembrane region" description="Helical" evidence="1">
    <location>
        <begin position="6"/>
        <end position="24"/>
    </location>
</feature>
<dbReference type="AlphaFoldDB" id="A0AAW1YWC2"/>
<keyword evidence="3" id="KW-1185">Reference proteome</keyword>
<gene>
    <name evidence="2" type="ORF">ABG768_018629</name>
</gene>
<protein>
    <submittedName>
        <fullName evidence="2">Uncharacterized protein</fullName>
    </submittedName>
</protein>